<dbReference type="Proteomes" id="UP000622707">
    <property type="component" value="Unassembled WGS sequence"/>
</dbReference>
<dbReference type="Gene3D" id="3.40.109.10">
    <property type="entry name" value="NADH Oxidase"/>
    <property type="match status" value="1"/>
</dbReference>
<evidence type="ECO:0000313" key="7">
    <source>
        <dbReference type="EMBL" id="MBL0426646.1"/>
    </source>
</evidence>
<evidence type="ECO:0000256" key="3">
    <source>
        <dbReference type="ARBA" id="ARBA00022630"/>
    </source>
</evidence>
<protein>
    <submittedName>
        <fullName evidence="7">Nitroreductase</fullName>
    </submittedName>
</protein>
<evidence type="ECO:0000256" key="2">
    <source>
        <dbReference type="ARBA" id="ARBA00007118"/>
    </source>
</evidence>
<comment type="similarity">
    <text evidence="2">Belongs to the nitroreductase family.</text>
</comment>
<proteinExistence type="inferred from homology"/>
<name>A0ABS1JS14_9BURK</name>
<dbReference type="PANTHER" id="PTHR43673">
    <property type="entry name" value="NAD(P)H NITROREDUCTASE YDGI-RELATED"/>
    <property type="match status" value="1"/>
</dbReference>
<dbReference type="InterPro" id="IPR029479">
    <property type="entry name" value="Nitroreductase"/>
</dbReference>
<organism evidence="7 8">
    <name type="scientific">Ramlibacter alkalitolerans</name>
    <dbReference type="NCBI Taxonomy" id="2039631"/>
    <lineage>
        <taxon>Bacteria</taxon>
        <taxon>Pseudomonadati</taxon>
        <taxon>Pseudomonadota</taxon>
        <taxon>Betaproteobacteria</taxon>
        <taxon>Burkholderiales</taxon>
        <taxon>Comamonadaceae</taxon>
        <taxon>Ramlibacter</taxon>
    </lineage>
</organism>
<keyword evidence="4" id="KW-0288">FMN</keyword>
<dbReference type="CDD" id="cd02136">
    <property type="entry name" value="PnbA_NfnB-like"/>
    <property type="match status" value="1"/>
</dbReference>
<dbReference type="Pfam" id="PF00881">
    <property type="entry name" value="Nitroreductase"/>
    <property type="match status" value="1"/>
</dbReference>
<dbReference type="SUPFAM" id="SSF55469">
    <property type="entry name" value="FMN-dependent nitroreductase-like"/>
    <property type="match status" value="1"/>
</dbReference>
<feature type="domain" description="Nitroreductase" evidence="6">
    <location>
        <begin position="17"/>
        <end position="203"/>
    </location>
</feature>
<evidence type="ECO:0000256" key="1">
    <source>
        <dbReference type="ARBA" id="ARBA00001917"/>
    </source>
</evidence>
<keyword evidence="8" id="KW-1185">Reference proteome</keyword>
<dbReference type="InterPro" id="IPR000415">
    <property type="entry name" value="Nitroreductase-like"/>
</dbReference>
<reference evidence="7 8" key="1">
    <citation type="journal article" date="2017" name="Int. J. Syst. Evol. Microbiol.">
        <title>Ramlibacter alkalitolerans sp. nov., alkali-tolerant bacterium isolated from soil of ginseng.</title>
        <authorList>
            <person name="Lee D.H."/>
            <person name="Cha C.J."/>
        </authorList>
    </citation>
    <scope>NUCLEOTIDE SEQUENCE [LARGE SCALE GENOMIC DNA]</scope>
    <source>
        <strain evidence="7 8">KACC 19305</strain>
    </source>
</reference>
<accession>A0ABS1JS14</accession>
<evidence type="ECO:0000259" key="6">
    <source>
        <dbReference type="Pfam" id="PF00881"/>
    </source>
</evidence>
<keyword evidence="3" id="KW-0285">Flavoprotein</keyword>
<dbReference type="RefSeq" id="WP_201690863.1">
    <property type="nucleotide sequence ID" value="NZ_JAEQND010000008.1"/>
</dbReference>
<dbReference type="EMBL" id="JAEQND010000008">
    <property type="protein sequence ID" value="MBL0426646.1"/>
    <property type="molecule type" value="Genomic_DNA"/>
</dbReference>
<keyword evidence="5" id="KW-0560">Oxidoreductase</keyword>
<gene>
    <name evidence="7" type="ORF">JI746_16145</name>
</gene>
<comment type="caution">
    <text evidence="7">The sequence shown here is derived from an EMBL/GenBank/DDBJ whole genome shotgun (WGS) entry which is preliminary data.</text>
</comment>
<evidence type="ECO:0000256" key="5">
    <source>
        <dbReference type="ARBA" id="ARBA00023002"/>
    </source>
</evidence>
<evidence type="ECO:0000313" key="8">
    <source>
        <dbReference type="Proteomes" id="UP000622707"/>
    </source>
</evidence>
<dbReference type="PANTHER" id="PTHR43673:SF2">
    <property type="entry name" value="NITROREDUCTASE"/>
    <property type="match status" value="1"/>
</dbReference>
<comment type="cofactor">
    <cofactor evidence="1">
        <name>FMN</name>
        <dbReference type="ChEBI" id="CHEBI:58210"/>
    </cofactor>
</comment>
<sequence>MTQETASNADVLAHWLAGRRSCRGFRADPVPRATVERILALAQRTASWCNAQPWQVHVLSPQATDAVREELVAYARAHAPQPDFDFPAAYEGVYLDRRRECGLQLYSATGVQRGDKAASERQWLENYRLFGAPQLAIVTSPAALGTYAAIDCGAYVHNFMLAAYSLGVASIAQAAQAAVAGFWRERLGLAEGRKVVCGIAFGYEDPAHPANAFRTSRADLGQAVQWVD</sequence>
<evidence type="ECO:0000256" key="4">
    <source>
        <dbReference type="ARBA" id="ARBA00022643"/>
    </source>
</evidence>